<evidence type="ECO:0000313" key="2">
    <source>
        <dbReference type="Proteomes" id="UP001303473"/>
    </source>
</evidence>
<protein>
    <submittedName>
        <fullName evidence="1">Uncharacterized protein</fullName>
    </submittedName>
</protein>
<keyword evidence="2" id="KW-1185">Reference proteome</keyword>
<evidence type="ECO:0000313" key="1">
    <source>
        <dbReference type="EMBL" id="KAK3935023.1"/>
    </source>
</evidence>
<dbReference type="EMBL" id="MU853945">
    <property type="protein sequence ID" value="KAK3935023.1"/>
    <property type="molecule type" value="Genomic_DNA"/>
</dbReference>
<sequence>MARTAPREKPGHQGYHISSDYMWIMRDSENLLWLPSEYRPWCSGVAGSTVAIGCASGRVLMITFRAEGPFDG</sequence>
<comment type="caution">
    <text evidence="1">The sequence shown here is derived from an EMBL/GenBank/DDBJ whole genome shotgun (WGS) entry which is preliminary data.</text>
</comment>
<dbReference type="AlphaFoldDB" id="A0AAN6MYU5"/>
<proteinExistence type="predicted"/>
<reference evidence="2" key="1">
    <citation type="journal article" date="2023" name="Mol. Phylogenet. Evol.">
        <title>Genome-scale phylogeny and comparative genomics of the fungal order Sordariales.</title>
        <authorList>
            <person name="Hensen N."/>
            <person name="Bonometti L."/>
            <person name="Westerberg I."/>
            <person name="Brannstrom I.O."/>
            <person name="Guillou S."/>
            <person name="Cros-Aarteil S."/>
            <person name="Calhoun S."/>
            <person name="Haridas S."/>
            <person name="Kuo A."/>
            <person name="Mondo S."/>
            <person name="Pangilinan J."/>
            <person name="Riley R."/>
            <person name="LaButti K."/>
            <person name="Andreopoulos B."/>
            <person name="Lipzen A."/>
            <person name="Chen C."/>
            <person name="Yan M."/>
            <person name="Daum C."/>
            <person name="Ng V."/>
            <person name="Clum A."/>
            <person name="Steindorff A."/>
            <person name="Ohm R.A."/>
            <person name="Martin F."/>
            <person name="Silar P."/>
            <person name="Natvig D.O."/>
            <person name="Lalanne C."/>
            <person name="Gautier V."/>
            <person name="Ament-Velasquez S.L."/>
            <person name="Kruys A."/>
            <person name="Hutchinson M.I."/>
            <person name="Powell A.J."/>
            <person name="Barry K."/>
            <person name="Miller A.N."/>
            <person name="Grigoriev I.V."/>
            <person name="Debuchy R."/>
            <person name="Gladieux P."/>
            <person name="Hiltunen Thoren M."/>
            <person name="Johannesson H."/>
        </authorList>
    </citation>
    <scope>NUCLEOTIDE SEQUENCE [LARGE SCALE GENOMIC DNA]</scope>
    <source>
        <strain evidence="2">CBS 340.73</strain>
    </source>
</reference>
<accession>A0AAN6MYU5</accession>
<dbReference type="Proteomes" id="UP001303473">
    <property type="component" value="Unassembled WGS sequence"/>
</dbReference>
<name>A0AAN6MYU5_9PEZI</name>
<organism evidence="1 2">
    <name type="scientific">Diplogelasinospora grovesii</name>
    <dbReference type="NCBI Taxonomy" id="303347"/>
    <lineage>
        <taxon>Eukaryota</taxon>
        <taxon>Fungi</taxon>
        <taxon>Dikarya</taxon>
        <taxon>Ascomycota</taxon>
        <taxon>Pezizomycotina</taxon>
        <taxon>Sordariomycetes</taxon>
        <taxon>Sordariomycetidae</taxon>
        <taxon>Sordariales</taxon>
        <taxon>Diplogelasinosporaceae</taxon>
        <taxon>Diplogelasinospora</taxon>
    </lineage>
</organism>
<gene>
    <name evidence="1" type="ORF">QBC46DRAFT_272617</name>
</gene>